<accession>D3AD77</accession>
<reference evidence="3 4" key="1">
    <citation type="submission" date="2010-01" db="EMBL/GenBank/DDBJ databases">
        <authorList>
            <person name="Weinstock G."/>
            <person name="Sodergren E."/>
            <person name="Clifton S."/>
            <person name="Fulton L."/>
            <person name="Fulton B."/>
            <person name="Courtney L."/>
            <person name="Fronick C."/>
            <person name="Harrison M."/>
            <person name="Strong C."/>
            <person name="Farmer C."/>
            <person name="Delahaunty K."/>
            <person name="Markovic C."/>
            <person name="Hall O."/>
            <person name="Minx P."/>
            <person name="Tomlinson C."/>
            <person name="Mitreva M."/>
            <person name="Nelson J."/>
            <person name="Hou S."/>
            <person name="Wollam A."/>
            <person name="Pepin K.H."/>
            <person name="Johnson M."/>
            <person name="Bhonagiri V."/>
            <person name="Nash W.E."/>
            <person name="Warren W."/>
            <person name="Chinwalla A."/>
            <person name="Mardis E.R."/>
            <person name="Wilson R.K."/>
        </authorList>
    </citation>
    <scope>NUCLEOTIDE SEQUENCE [LARGE SCALE GENOMIC DNA]</scope>
    <source>
        <strain evidence="3 4">DSM 13479</strain>
    </source>
</reference>
<proteinExistence type="predicted"/>
<feature type="chain" id="PRO_5003040286" evidence="2">
    <location>
        <begin position="35"/>
        <end position="80"/>
    </location>
</feature>
<gene>
    <name evidence="3" type="ORF">CLOSTHATH_01555</name>
</gene>
<dbReference type="HOGENOM" id="CLU_2595499_0_0_9"/>
<feature type="region of interest" description="Disordered" evidence="1">
    <location>
        <begin position="36"/>
        <end position="80"/>
    </location>
</feature>
<organism evidence="3 4">
    <name type="scientific">Hungatella hathewayi DSM 13479</name>
    <dbReference type="NCBI Taxonomy" id="566550"/>
    <lineage>
        <taxon>Bacteria</taxon>
        <taxon>Bacillati</taxon>
        <taxon>Bacillota</taxon>
        <taxon>Clostridia</taxon>
        <taxon>Lachnospirales</taxon>
        <taxon>Lachnospiraceae</taxon>
        <taxon>Hungatella</taxon>
    </lineage>
</organism>
<dbReference type="AlphaFoldDB" id="D3AD77"/>
<sequence length="80" mass="8588">MKRQRRECVFLKKRWAAAVAVSMLLSLGSVMAAAADETEAVQTENTTSERENAENGTAENTAGQTEETPEADPGNEETGT</sequence>
<feature type="compositionally biased region" description="Acidic residues" evidence="1">
    <location>
        <begin position="67"/>
        <end position="80"/>
    </location>
</feature>
<evidence type="ECO:0000256" key="1">
    <source>
        <dbReference type="SAM" id="MobiDB-lite"/>
    </source>
</evidence>
<feature type="compositionally biased region" description="Polar residues" evidence="1">
    <location>
        <begin position="54"/>
        <end position="66"/>
    </location>
</feature>
<name>D3AD77_9FIRM</name>
<evidence type="ECO:0000313" key="4">
    <source>
        <dbReference type="Proteomes" id="UP000004968"/>
    </source>
</evidence>
<comment type="caution">
    <text evidence="3">The sequence shown here is derived from an EMBL/GenBank/DDBJ whole genome shotgun (WGS) entry which is preliminary data.</text>
</comment>
<dbReference type="Proteomes" id="UP000004968">
    <property type="component" value="Unassembled WGS sequence"/>
</dbReference>
<protein>
    <submittedName>
        <fullName evidence="3">Uncharacterized protein</fullName>
    </submittedName>
</protein>
<dbReference type="EMBL" id="ACIO01000113">
    <property type="protein sequence ID" value="EFD00216.1"/>
    <property type="molecule type" value="Genomic_DNA"/>
</dbReference>
<evidence type="ECO:0000313" key="3">
    <source>
        <dbReference type="EMBL" id="EFD00216.1"/>
    </source>
</evidence>
<keyword evidence="2" id="KW-0732">Signal</keyword>
<feature type="signal peptide" evidence="2">
    <location>
        <begin position="1"/>
        <end position="34"/>
    </location>
</feature>
<feature type="non-terminal residue" evidence="3">
    <location>
        <position position="80"/>
    </location>
</feature>
<evidence type="ECO:0000256" key="2">
    <source>
        <dbReference type="SAM" id="SignalP"/>
    </source>
</evidence>